<dbReference type="EMBL" id="BOPV01000001">
    <property type="protein sequence ID" value="GIL41176.1"/>
    <property type="molecule type" value="Genomic_DNA"/>
</dbReference>
<keyword evidence="1" id="KW-0732">Signal</keyword>
<sequence length="364" mass="40907">MRLLLALLLALSFAAPAKATLKAEPSIAYDTLCLLGILSGDPFYVKFYPAERERWWNALPPEAQQAATRIVARFKRDNGITSASLTLWYSTLSPVTLDDVLAAARAPERIVDAMRPLRWWNEDSAASIRETAPDVAVVIEALRKAGFEQYWTTELRPKLQTRAQEIEAAAQGFDPSQMIELALGKKMIKPDITVEVMFYVNPHGISLSQQNYLASPDWPIPITISTALHESLHPPFEKQDPKLWAVLNVLRKDKVLLPRVEHHNKSYGYNTFEGFVEEDCVKALERAMGKRLGLGTDADTEKLFRMSDDGMHVLAPVVYRLLNETNFLDGKESFQTWLIRLVKTGRIAPGKIPPIEGAAWKPVD</sequence>
<feature type="signal peptide" evidence="1">
    <location>
        <begin position="1"/>
        <end position="19"/>
    </location>
</feature>
<dbReference type="AlphaFoldDB" id="A0A8S8XIU4"/>
<evidence type="ECO:0000313" key="2">
    <source>
        <dbReference type="EMBL" id="GIL41176.1"/>
    </source>
</evidence>
<protein>
    <submittedName>
        <fullName evidence="2">Uncharacterized protein</fullName>
    </submittedName>
</protein>
<evidence type="ECO:0000256" key="1">
    <source>
        <dbReference type="SAM" id="SignalP"/>
    </source>
</evidence>
<name>A0A8S8XIU4_9PROT</name>
<proteinExistence type="predicted"/>
<comment type="caution">
    <text evidence="2">The sequence shown here is derived from an EMBL/GenBank/DDBJ whole genome shotgun (WGS) entry which is preliminary data.</text>
</comment>
<evidence type="ECO:0000313" key="3">
    <source>
        <dbReference type="Proteomes" id="UP000681075"/>
    </source>
</evidence>
<dbReference type="Proteomes" id="UP000681075">
    <property type="component" value="Unassembled WGS sequence"/>
</dbReference>
<organism evidence="2 3">
    <name type="scientific">Roseiterribacter gracilis</name>
    <dbReference type="NCBI Taxonomy" id="2812848"/>
    <lineage>
        <taxon>Bacteria</taxon>
        <taxon>Pseudomonadati</taxon>
        <taxon>Pseudomonadota</taxon>
        <taxon>Alphaproteobacteria</taxon>
        <taxon>Rhodospirillales</taxon>
        <taxon>Roseiterribacteraceae</taxon>
        <taxon>Roseiterribacter</taxon>
    </lineage>
</organism>
<dbReference type="RefSeq" id="WP_420244553.1">
    <property type="nucleotide sequence ID" value="NZ_BOPV01000001.1"/>
</dbReference>
<gene>
    <name evidence="2" type="ORF">TMPK1_34130</name>
</gene>
<accession>A0A8S8XIU4</accession>
<keyword evidence="3" id="KW-1185">Reference proteome</keyword>
<feature type="chain" id="PRO_5035916378" evidence="1">
    <location>
        <begin position="20"/>
        <end position="364"/>
    </location>
</feature>
<reference evidence="2" key="1">
    <citation type="submission" date="2021-02" db="EMBL/GenBank/DDBJ databases">
        <title>Genome sequence of Rhodospirillales sp. strain TMPK1 isolated from soil.</title>
        <authorList>
            <person name="Nakai R."/>
            <person name="Kusada H."/>
            <person name="Tamaki H."/>
        </authorList>
    </citation>
    <scope>NUCLEOTIDE SEQUENCE</scope>
    <source>
        <strain evidence="2">TMPK1</strain>
    </source>
</reference>